<organism evidence="10 11">
    <name type="scientific">Tumebacillus algifaecis</name>
    <dbReference type="NCBI Taxonomy" id="1214604"/>
    <lineage>
        <taxon>Bacteria</taxon>
        <taxon>Bacillati</taxon>
        <taxon>Bacillota</taxon>
        <taxon>Bacilli</taxon>
        <taxon>Bacillales</taxon>
        <taxon>Alicyclobacillaceae</taxon>
        <taxon>Tumebacillus</taxon>
    </lineage>
</organism>
<feature type="domain" description="Spore germination GerAC-like C-terminal" evidence="8">
    <location>
        <begin position="196"/>
        <end position="366"/>
    </location>
</feature>
<keyword evidence="3" id="KW-0309">Germination</keyword>
<dbReference type="GO" id="GO:0009847">
    <property type="term" value="P:spore germination"/>
    <property type="evidence" value="ECO:0007669"/>
    <property type="project" value="InterPro"/>
</dbReference>
<dbReference type="RefSeq" id="WP_094237268.1">
    <property type="nucleotide sequence ID" value="NZ_CP022657.1"/>
</dbReference>
<dbReference type="InterPro" id="IPR038501">
    <property type="entry name" value="Spore_GerAC_C_sf"/>
</dbReference>
<evidence type="ECO:0000259" key="8">
    <source>
        <dbReference type="Pfam" id="PF05504"/>
    </source>
</evidence>
<name>A0A223D350_9BACL</name>
<evidence type="ECO:0000256" key="1">
    <source>
        <dbReference type="ARBA" id="ARBA00004635"/>
    </source>
</evidence>
<keyword evidence="6" id="KW-0564">Palmitate</keyword>
<comment type="similarity">
    <text evidence="2">Belongs to the GerABKC lipoprotein family.</text>
</comment>
<keyword evidence="7" id="KW-0449">Lipoprotein</keyword>
<dbReference type="InterPro" id="IPR046953">
    <property type="entry name" value="Spore_GerAC-like_C"/>
</dbReference>
<dbReference type="PANTHER" id="PTHR35789">
    <property type="entry name" value="SPORE GERMINATION PROTEIN B3"/>
    <property type="match status" value="1"/>
</dbReference>
<accession>A0A223D350</accession>
<evidence type="ECO:0000256" key="6">
    <source>
        <dbReference type="ARBA" id="ARBA00023139"/>
    </source>
</evidence>
<dbReference type="Gene3D" id="3.30.300.210">
    <property type="entry name" value="Nutrient germinant receptor protein C, domain 3"/>
    <property type="match status" value="1"/>
</dbReference>
<evidence type="ECO:0000256" key="5">
    <source>
        <dbReference type="ARBA" id="ARBA00023136"/>
    </source>
</evidence>
<evidence type="ECO:0000313" key="11">
    <source>
        <dbReference type="Proteomes" id="UP000214688"/>
    </source>
</evidence>
<dbReference type="AlphaFoldDB" id="A0A223D350"/>
<dbReference type="InterPro" id="IPR008844">
    <property type="entry name" value="Spore_GerAC-like"/>
</dbReference>
<evidence type="ECO:0000256" key="4">
    <source>
        <dbReference type="ARBA" id="ARBA00022729"/>
    </source>
</evidence>
<keyword evidence="5" id="KW-0472">Membrane</keyword>
<dbReference type="Proteomes" id="UP000214688">
    <property type="component" value="Chromosome"/>
</dbReference>
<dbReference type="InterPro" id="IPR057336">
    <property type="entry name" value="GerAC_N"/>
</dbReference>
<comment type="subcellular location">
    <subcellularLocation>
        <location evidence="1">Membrane</location>
        <topology evidence="1">Lipid-anchor</topology>
    </subcellularLocation>
</comment>
<dbReference type="Pfam" id="PF25198">
    <property type="entry name" value="Spore_GerAC_N"/>
    <property type="match status" value="1"/>
</dbReference>
<dbReference type="Pfam" id="PF05504">
    <property type="entry name" value="Spore_GerAC"/>
    <property type="match status" value="1"/>
</dbReference>
<dbReference type="OrthoDB" id="2694406at2"/>
<sequence>MRRLLILFAALLLLTKGYKDKIDIEDISMSLLVGIDLDEENNLVFSSSSPVFSKESKEKEEEYTTQAITLRESRDEDDKTVMALTTGGKTQVLLIGKRVMQQKDWFKLLSTYLRDPKNTLNVRIVMVDGLSSEVLQYAPKDKPRLPLYLLKLIDTATKRNISVKTTLQDLRRVTLEKGMTATVAEMRKEGRLFVIGSALLDEEGKYKLSIGEEENRLLRILQHQTKGEFQFTYRAADRPRGEIFPANAYSFSTENISVKTKTNYADNKFKFDIHVKMRVVLAELMFPIDVRKEETKLTREIEQQFEKKFDMFIDKVLKAKIDPIGLGLYARAFEYEHWKPVQKRWGETLAKADVNVKVKVEIAAMGTTK</sequence>
<protein>
    <submittedName>
        <fullName evidence="10">Spore gernimation protein</fullName>
    </submittedName>
</protein>
<keyword evidence="11" id="KW-1185">Reference proteome</keyword>
<keyword evidence="4" id="KW-0732">Signal</keyword>
<proteinExistence type="inferred from homology"/>
<evidence type="ECO:0000256" key="7">
    <source>
        <dbReference type="ARBA" id="ARBA00023288"/>
    </source>
</evidence>
<dbReference type="KEGG" id="tab:CIG75_14375"/>
<feature type="domain" description="Spore germination protein N-terminal" evidence="9">
    <location>
        <begin position="20"/>
        <end position="184"/>
    </location>
</feature>
<dbReference type="EMBL" id="CP022657">
    <property type="protein sequence ID" value="ASS76032.1"/>
    <property type="molecule type" value="Genomic_DNA"/>
</dbReference>
<dbReference type="GO" id="GO:0016020">
    <property type="term" value="C:membrane"/>
    <property type="evidence" value="ECO:0007669"/>
    <property type="project" value="UniProtKB-SubCell"/>
</dbReference>
<dbReference type="PANTHER" id="PTHR35789:SF1">
    <property type="entry name" value="SPORE GERMINATION PROTEIN B3"/>
    <property type="match status" value="1"/>
</dbReference>
<evidence type="ECO:0000256" key="3">
    <source>
        <dbReference type="ARBA" id="ARBA00022544"/>
    </source>
</evidence>
<gene>
    <name evidence="10" type="ORF">CIG75_14375</name>
</gene>
<reference evidence="10 11" key="1">
    <citation type="journal article" date="2015" name="Int. J. Syst. Evol. Microbiol.">
        <title>Tumebacillus algifaecis sp. nov., isolated from decomposing algal scum.</title>
        <authorList>
            <person name="Wu Y.F."/>
            <person name="Zhang B."/>
            <person name="Xing P."/>
            <person name="Wu Q.L."/>
            <person name="Liu S.J."/>
        </authorList>
    </citation>
    <scope>NUCLEOTIDE SEQUENCE [LARGE SCALE GENOMIC DNA]</scope>
    <source>
        <strain evidence="10 11">THMBR28</strain>
    </source>
</reference>
<evidence type="ECO:0000256" key="2">
    <source>
        <dbReference type="ARBA" id="ARBA00007886"/>
    </source>
</evidence>
<evidence type="ECO:0000313" key="10">
    <source>
        <dbReference type="EMBL" id="ASS76032.1"/>
    </source>
</evidence>
<evidence type="ECO:0000259" key="9">
    <source>
        <dbReference type="Pfam" id="PF25198"/>
    </source>
</evidence>